<accession>A0A5N5TDZ5</accession>
<dbReference type="AlphaFoldDB" id="A0A5N5TDZ5"/>
<organism evidence="1 2">
    <name type="scientific">Armadillidium nasatum</name>
    <dbReference type="NCBI Taxonomy" id="96803"/>
    <lineage>
        <taxon>Eukaryota</taxon>
        <taxon>Metazoa</taxon>
        <taxon>Ecdysozoa</taxon>
        <taxon>Arthropoda</taxon>
        <taxon>Crustacea</taxon>
        <taxon>Multicrustacea</taxon>
        <taxon>Malacostraca</taxon>
        <taxon>Eumalacostraca</taxon>
        <taxon>Peracarida</taxon>
        <taxon>Isopoda</taxon>
        <taxon>Oniscidea</taxon>
        <taxon>Crinocheta</taxon>
        <taxon>Armadillidiidae</taxon>
        <taxon>Armadillidium</taxon>
    </lineage>
</organism>
<evidence type="ECO:0000313" key="1">
    <source>
        <dbReference type="EMBL" id="KAB7504873.1"/>
    </source>
</evidence>
<dbReference type="Proteomes" id="UP000326759">
    <property type="component" value="Unassembled WGS sequence"/>
</dbReference>
<dbReference type="OrthoDB" id="289228at2759"/>
<comment type="caution">
    <text evidence="1">The sequence shown here is derived from an EMBL/GenBank/DDBJ whole genome shotgun (WGS) entry which is preliminary data.</text>
</comment>
<keyword evidence="2" id="KW-1185">Reference proteome</keyword>
<evidence type="ECO:0008006" key="3">
    <source>
        <dbReference type="Google" id="ProtNLM"/>
    </source>
</evidence>
<reference evidence="1 2" key="1">
    <citation type="journal article" date="2019" name="PLoS Biol.">
        <title>Sex chromosomes control vertical transmission of feminizing Wolbachia symbionts in an isopod.</title>
        <authorList>
            <person name="Becking T."/>
            <person name="Chebbi M.A."/>
            <person name="Giraud I."/>
            <person name="Moumen B."/>
            <person name="Laverre T."/>
            <person name="Caubet Y."/>
            <person name="Peccoud J."/>
            <person name="Gilbert C."/>
            <person name="Cordaux R."/>
        </authorList>
    </citation>
    <scope>NUCLEOTIDE SEQUENCE [LARGE SCALE GENOMIC DNA]</scope>
    <source>
        <strain evidence="1">ANa2</strain>
        <tissue evidence="1">Whole body excluding digestive tract and cuticle</tissue>
    </source>
</reference>
<evidence type="ECO:0000313" key="2">
    <source>
        <dbReference type="Proteomes" id="UP000326759"/>
    </source>
</evidence>
<dbReference type="EMBL" id="SEYY01002164">
    <property type="protein sequence ID" value="KAB7504873.1"/>
    <property type="molecule type" value="Genomic_DNA"/>
</dbReference>
<sequence>MGNSQTKYNLPNGASRFKNFEVSSEKSVNSTNSQNSNIYPDFLLNLAEVLENKSKEEGHTGIGEDIFQKYISPECPKLATALYRHFLDTENLKRHENKMKNLSKDAFVRQAYVVLNLLTDSQQLEYYLNVFSGDKDDMNYEEFNDFVTACYTVAQFAHTSESKYLPDNLLSAVPKSAMHGKDKTSCKYLFNWICQHIPRLVMWMHRHINHTLTVGYSTIPQNTPTEETDDVTPVLDGFRSLSLATVHPSLIWLLSCSLPFVYTKSLSPTRISDENLSSLKDPHKFIQRLVLAGTPSHWIQLFSSDEHGLSVNRFKHHVFDYHGPTLLFLTTEDETMFCLAKGHKLLYFNITSRGFPTGLQVGGDSTNRALSLGLDFQRLHYRRIPYILKSLEVWGCGTVNAKEKQLEYKKLVAKDVEKRRKVNIPLDWKDNPDRYLLELAGKRPNYARFEKDTQDHSSLS</sequence>
<gene>
    <name evidence="1" type="ORF">Anas_01843</name>
</gene>
<protein>
    <recommendedName>
        <fullName evidence="3">TLDc domain-containing protein</fullName>
    </recommendedName>
</protein>
<proteinExistence type="predicted"/>
<name>A0A5N5TDZ5_9CRUS</name>